<accession>A0A9W5B4G3</accession>
<dbReference type="AlphaFoldDB" id="A0A9W5B4G3"/>
<organism evidence="1 2">
    <name type="scientific">Agrobacterium genomosp. 2 str. CFBP 5494</name>
    <dbReference type="NCBI Taxonomy" id="1183436"/>
    <lineage>
        <taxon>Bacteria</taxon>
        <taxon>Pseudomonadati</taxon>
        <taxon>Pseudomonadota</taxon>
        <taxon>Alphaproteobacteria</taxon>
        <taxon>Hyphomicrobiales</taxon>
        <taxon>Rhizobiaceae</taxon>
        <taxon>Rhizobium/Agrobacterium group</taxon>
        <taxon>Agrobacterium</taxon>
        <taxon>Agrobacterium tumefaciens complex</taxon>
    </lineage>
</organism>
<proteinExistence type="predicted"/>
<name>A0A9W5B4G3_9HYPH</name>
<protein>
    <submittedName>
        <fullName evidence="1">Uncharacterized protein</fullName>
    </submittedName>
</protein>
<evidence type="ECO:0000313" key="1">
    <source>
        <dbReference type="EMBL" id="CUW97791.1"/>
    </source>
</evidence>
<sequence length="46" mass="5256">MRTFRRVKEKRCHAITVERAADLAADVARLSDPDQHYLSAASDRLD</sequence>
<gene>
    <name evidence="1" type="ORF">AGR2A_Lc40014</name>
</gene>
<evidence type="ECO:0000313" key="2">
    <source>
        <dbReference type="Proteomes" id="UP000191933"/>
    </source>
</evidence>
<keyword evidence="2" id="KW-1185">Reference proteome</keyword>
<comment type="caution">
    <text evidence="1">The sequence shown here is derived from an EMBL/GenBank/DDBJ whole genome shotgun (WGS) entry which is preliminary data.</text>
</comment>
<dbReference type="Proteomes" id="UP000191933">
    <property type="component" value="Unassembled WGS sequence"/>
</dbReference>
<reference evidence="1 2" key="1">
    <citation type="submission" date="2016-01" db="EMBL/GenBank/DDBJ databases">
        <authorList>
            <person name="Regsiter A."/>
            <person name="william w."/>
        </authorList>
    </citation>
    <scope>NUCLEOTIDE SEQUENCE [LARGE SCALE GENOMIC DNA]</scope>
    <source>
        <strain evidence="1 2">CFBP 5494</strain>
    </source>
</reference>
<dbReference type="EMBL" id="FBVY01000033">
    <property type="protein sequence ID" value="CUW97791.1"/>
    <property type="molecule type" value="Genomic_DNA"/>
</dbReference>